<gene>
    <name evidence="2" type="ORF">HF394_06150</name>
</gene>
<name>A0A7H8Q8A3_9BACL</name>
<dbReference type="GO" id="GO:0005737">
    <property type="term" value="C:cytoplasm"/>
    <property type="evidence" value="ECO:0007669"/>
    <property type="project" value="TreeGrafter"/>
</dbReference>
<protein>
    <submittedName>
        <fullName evidence="2">GNAT family N-acetyltransferase</fullName>
    </submittedName>
</protein>
<reference evidence="3" key="1">
    <citation type="submission" date="2020-06" db="EMBL/GenBank/DDBJ databases">
        <title>Isolation of Planomicrobium glaciei.</title>
        <authorList>
            <person name="Malisova L."/>
            <person name="Safrankova R."/>
            <person name="Jakubu V."/>
            <person name="Spanelova P."/>
        </authorList>
    </citation>
    <scope>NUCLEOTIDE SEQUENCE [LARGE SCALE GENOMIC DNA]</scope>
    <source>
        <strain evidence="3">NRL-ATB46093</strain>
    </source>
</reference>
<dbReference type="PANTHER" id="PTHR43792:SF9">
    <property type="entry name" value="RIBOSOMAL-PROTEIN-ALANINE ACETYLTRANSFERASE"/>
    <property type="match status" value="1"/>
</dbReference>
<dbReference type="Proteomes" id="UP000509222">
    <property type="component" value="Chromosome"/>
</dbReference>
<dbReference type="InterPro" id="IPR000182">
    <property type="entry name" value="GNAT_dom"/>
</dbReference>
<proteinExistence type="predicted"/>
<evidence type="ECO:0000313" key="3">
    <source>
        <dbReference type="Proteomes" id="UP000509222"/>
    </source>
</evidence>
<dbReference type="Gene3D" id="3.40.630.30">
    <property type="match status" value="1"/>
</dbReference>
<dbReference type="GO" id="GO:0008999">
    <property type="term" value="F:protein-N-terminal-alanine acetyltransferase activity"/>
    <property type="evidence" value="ECO:0007669"/>
    <property type="project" value="TreeGrafter"/>
</dbReference>
<dbReference type="InterPro" id="IPR016181">
    <property type="entry name" value="Acyl_CoA_acyltransferase"/>
</dbReference>
<dbReference type="AlphaFoldDB" id="A0A7H8Q8A3"/>
<dbReference type="PROSITE" id="PS51186">
    <property type="entry name" value="GNAT"/>
    <property type="match status" value="1"/>
</dbReference>
<dbReference type="PANTHER" id="PTHR43792">
    <property type="entry name" value="GNAT FAMILY, PUTATIVE (AFU_ORTHOLOGUE AFUA_3G00765)-RELATED-RELATED"/>
    <property type="match status" value="1"/>
</dbReference>
<keyword evidence="2" id="KW-0808">Transferase</keyword>
<evidence type="ECO:0000313" key="2">
    <source>
        <dbReference type="EMBL" id="QKX50204.1"/>
    </source>
</evidence>
<feature type="domain" description="N-acetyltransferase" evidence="1">
    <location>
        <begin position="23"/>
        <end position="176"/>
    </location>
</feature>
<dbReference type="SUPFAM" id="SSF55729">
    <property type="entry name" value="Acyl-CoA N-acyltransferases (Nat)"/>
    <property type="match status" value="1"/>
</dbReference>
<dbReference type="InterPro" id="IPR051531">
    <property type="entry name" value="N-acetyltransferase"/>
</dbReference>
<evidence type="ECO:0000259" key="1">
    <source>
        <dbReference type="PROSITE" id="PS51186"/>
    </source>
</evidence>
<sequence>MEFPVLETDRLRLVHIGQQYADSFYQIMSREDVTRYYGMDPLVNVQEAAAVIESFQTLFESKRGIRWGITLKENGEFLGTIGLNNLNVRAKKSEIGYELHPDYWRKGLMQEAVQAVLLYAFDHLDLVRMGAVTFPDNGASSRLLKKLGFMEEGKLRSYLHQGGQSHDALLFSLLKSDWTK</sequence>
<accession>A0A7H8Q8A3</accession>
<dbReference type="EMBL" id="CP051177">
    <property type="protein sequence ID" value="QKX50204.1"/>
    <property type="molecule type" value="Genomic_DNA"/>
</dbReference>
<organism evidence="2 3">
    <name type="scientific">Planococcus glaciei</name>
    <dbReference type="NCBI Taxonomy" id="459472"/>
    <lineage>
        <taxon>Bacteria</taxon>
        <taxon>Bacillati</taxon>
        <taxon>Bacillota</taxon>
        <taxon>Bacilli</taxon>
        <taxon>Bacillales</taxon>
        <taxon>Caryophanaceae</taxon>
        <taxon>Planococcus</taxon>
    </lineage>
</organism>
<dbReference type="Pfam" id="PF13302">
    <property type="entry name" value="Acetyltransf_3"/>
    <property type="match status" value="1"/>
</dbReference>
<keyword evidence="3" id="KW-1185">Reference proteome</keyword>
<dbReference type="RefSeq" id="WP_176294273.1">
    <property type="nucleotide sequence ID" value="NZ_CP051177.1"/>
</dbReference>